<proteinExistence type="predicted"/>
<evidence type="ECO:0000313" key="3">
    <source>
        <dbReference type="Proteomes" id="UP001311915"/>
    </source>
</evidence>
<sequence>METMMDQKVQAVQKRLDACELRVLTPVKDLSSIWTDLDSLRADLDAIIAPPTDEPEFSPIALVDDTVIDALFSDDIAQPEPTRARGKRHCSSHVSDTTEDA</sequence>
<protein>
    <recommendedName>
        <fullName evidence="4">Integrase core domain containing protein</fullName>
    </recommendedName>
</protein>
<comment type="caution">
    <text evidence="2">The sequence shown here is derived from an EMBL/GenBank/DDBJ whole genome shotgun (WGS) entry which is preliminary data.</text>
</comment>
<evidence type="ECO:0000256" key="1">
    <source>
        <dbReference type="SAM" id="MobiDB-lite"/>
    </source>
</evidence>
<feature type="region of interest" description="Disordered" evidence="1">
    <location>
        <begin position="78"/>
        <end position="101"/>
    </location>
</feature>
<dbReference type="Proteomes" id="UP001311915">
    <property type="component" value="Unassembled WGS sequence"/>
</dbReference>
<organism evidence="2 3">
    <name type="scientific">Solanum pinnatisectum</name>
    <name type="common">tansyleaf nightshade</name>
    <dbReference type="NCBI Taxonomy" id="50273"/>
    <lineage>
        <taxon>Eukaryota</taxon>
        <taxon>Viridiplantae</taxon>
        <taxon>Streptophyta</taxon>
        <taxon>Embryophyta</taxon>
        <taxon>Tracheophyta</taxon>
        <taxon>Spermatophyta</taxon>
        <taxon>Magnoliopsida</taxon>
        <taxon>eudicotyledons</taxon>
        <taxon>Gunneridae</taxon>
        <taxon>Pentapetalae</taxon>
        <taxon>asterids</taxon>
        <taxon>lamiids</taxon>
        <taxon>Solanales</taxon>
        <taxon>Solanaceae</taxon>
        <taxon>Solanoideae</taxon>
        <taxon>Solaneae</taxon>
        <taxon>Solanum</taxon>
    </lineage>
</organism>
<keyword evidence="3" id="KW-1185">Reference proteome</keyword>
<accession>A0AAV9K1U1</accession>
<reference evidence="2 3" key="1">
    <citation type="submission" date="2023-10" db="EMBL/GenBank/DDBJ databases">
        <title>Genome-Wide Identification Analysis in wild type Solanum Pinnatisectum Reveals Some Genes Defensing Phytophthora Infestans.</title>
        <authorList>
            <person name="Sun C."/>
        </authorList>
    </citation>
    <scope>NUCLEOTIDE SEQUENCE [LARGE SCALE GENOMIC DNA]</scope>
    <source>
        <strain evidence="2">LQN</strain>
        <tissue evidence="2">Leaf</tissue>
    </source>
</reference>
<dbReference type="AlphaFoldDB" id="A0AAV9K1U1"/>
<evidence type="ECO:0008006" key="4">
    <source>
        <dbReference type="Google" id="ProtNLM"/>
    </source>
</evidence>
<dbReference type="EMBL" id="JAWPEI010000022">
    <property type="protein sequence ID" value="KAK4707243.1"/>
    <property type="molecule type" value="Genomic_DNA"/>
</dbReference>
<evidence type="ECO:0000313" key="2">
    <source>
        <dbReference type="EMBL" id="KAK4707243.1"/>
    </source>
</evidence>
<name>A0AAV9K1U1_9SOLN</name>
<gene>
    <name evidence="2" type="ORF">R3W88_033215</name>
</gene>